<dbReference type="PANTHER" id="PTHR30349">
    <property type="entry name" value="PHAGE INTEGRASE-RELATED"/>
    <property type="match status" value="1"/>
</dbReference>
<dbReference type="PANTHER" id="PTHR30349:SF41">
    <property type="entry name" value="INTEGRASE_RECOMBINASE PROTEIN MJ0367-RELATED"/>
    <property type="match status" value="1"/>
</dbReference>
<dbReference type="InterPro" id="IPR002104">
    <property type="entry name" value="Integrase_catalytic"/>
</dbReference>
<dbReference type="InterPro" id="IPR013762">
    <property type="entry name" value="Integrase-like_cat_sf"/>
</dbReference>
<dbReference type="InterPro" id="IPR004107">
    <property type="entry name" value="Integrase_SAM-like_N"/>
</dbReference>
<evidence type="ECO:0000256" key="5">
    <source>
        <dbReference type="SAM" id="MobiDB-lite"/>
    </source>
</evidence>
<dbReference type="GO" id="GO:0015074">
    <property type="term" value="P:DNA integration"/>
    <property type="evidence" value="ECO:0007669"/>
    <property type="project" value="UniProtKB-KW"/>
</dbReference>
<dbReference type="SUPFAM" id="SSF56349">
    <property type="entry name" value="DNA breaking-rejoining enzymes"/>
    <property type="match status" value="1"/>
</dbReference>
<dbReference type="GO" id="GO:0003677">
    <property type="term" value="F:DNA binding"/>
    <property type="evidence" value="ECO:0007669"/>
    <property type="project" value="UniProtKB-UniRule"/>
</dbReference>
<evidence type="ECO:0000256" key="2">
    <source>
        <dbReference type="ARBA" id="ARBA00023125"/>
    </source>
</evidence>
<feature type="domain" description="Core-binding (CB)" evidence="7">
    <location>
        <begin position="4"/>
        <end position="88"/>
    </location>
</feature>
<dbReference type="GO" id="GO:0006310">
    <property type="term" value="P:DNA recombination"/>
    <property type="evidence" value="ECO:0007669"/>
    <property type="project" value="UniProtKB-KW"/>
</dbReference>
<dbReference type="Gene3D" id="1.10.443.10">
    <property type="entry name" value="Intergrase catalytic core"/>
    <property type="match status" value="1"/>
</dbReference>
<dbReference type="CDD" id="cd00397">
    <property type="entry name" value="DNA_BRE_C"/>
    <property type="match status" value="1"/>
</dbReference>
<dbReference type="RefSeq" id="WP_159764194.1">
    <property type="nucleotide sequence ID" value="NZ_WUUT01000004.1"/>
</dbReference>
<evidence type="ECO:0000256" key="3">
    <source>
        <dbReference type="ARBA" id="ARBA00023172"/>
    </source>
</evidence>
<reference evidence="8 9" key="1">
    <citation type="submission" date="2019-12" db="EMBL/GenBank/DDBJ databases">
        <title>Isolation and characterization of three novel carbon monoxide-oxidizing members of Halobacteria from salione crusts and soils.</title>
        <authorList>
            <person name="Myers M.R."/>
            <person name="King G.M."/>
        </authorList>
    </citation>
    <scope>NUCLEOTIDE SEQUENCE [LARGE SCALE GENOMIC DNA]</scope>
    <source>
        <strain evidence="8 9">WSH3</strain>
    </source>
</reference>
<dbReference type="InterPro" id="IPR050090">
    <property type="entry name" value="Tyrosine_recombinase_XerCD"/>
</dbReference>
<proteinExistence type="predicted"/>
<dbReference type="AlphaFoldDB" id="A0A6B0TFT8"/>
<dbReference type="InterPro" id="IPR011010">
    <property type="entry name" value="DNA_brk_join_enz"/>
</dbReference>
<feature type="domain" description="Tyr recombinase" evidence="6">
    <location>
        <begin position="112"/>
        <end position="329"/>
    </location>
</feature>
<evidence type="ECO:0000313" key="8">
    <source>
        <dbReference type="EMBL" id="MXR52049.1"/>
    </source>
</evidence>
<keyword evidence="9" id="KW-1185">Reference proteome</keyword>
<dbReference type="PROSITE" id="PS51900">
    <property type="entry name" value="CB"/>
    <property type="match status" value="1"/>
</dbReference>
<organism evidence="8 9">
    <name type="scientific">Halovenus carboxidivorans</name>
    <dbReference type="NCBI Taxonomy" id="2692199"/>
    <lineage>
        <taxon>Archaea</taxon>
        <taxon>Methanobacteriati</taxon>
        <taxon>Methanobacteriota</taxon>
        <taxon>Stenosarchaea group</taxon>
        <taxon>Halobacteria</taxon>
        <taxon>Halobacteriales</taxon>
        <taxon>Haloarculaceae</taxon>
        <taxon>Halovenus</taxon>
    </lineage>
</organism>
<gene>
    <name evidence="8" type="ORF">GRX03_10615</name>
</gene>
<dbReference type="EMBL" id="WUUT01000004">
    <property type="protein sequence ID" value="MXR52049.1"/>
    <property type="molecule type" value="Genomic_DNA"/>
</dbReference>
<dbReference type="InterPro" id="IPR010998">
    <property type="entry name" value="Integrase_recombinase_N"/>
</dbReference>
<dbReference type="PROSITE" id="PS51898">
    <property type="entry name" value="TYR_RECOMBINASE"/>
    <property type="match status" value="1"/>
</dbReference>
<dbReference type="OrthoDB" id="198497at2157"/>
<dbReference type="Pfam" id="PF02899">
    <property type="entry name" value="Phage_int_SAM_1"/>
    <property type="match status" value="1"/>
</dbReference>
<evidence type="ECO:0000313" key="9">
    <source>
        <dbReference type="Proteomes" id="UP000466535"/>
    </source>
</evidence>
<sequence length="335" mass="38352">MNATPPHEAKNRYLKDKSTDVTDSTLSNYETTLNVFCGWLTDEADVDTLNTLSSDDTQKFKEWRLERVKTITLKSDMTCIKGFIRFCEHINAVPEGMHKLVRVPKPSREDEVSSDLITSEEASEILDYLDTHEYASLRHVIFRTLWKTGMRRSSLYALDVDDFDDGSKPVLRLRHRPDTGTPLKNKRRGERDVRLDRETADVIADFLKHNHPSGTDQHGRTPLLMSTQGKRCKPSTIQRNIYTVTRPCHYTGECPMGRDLDECEATSYNTASKCPGSVGPHALRRGYVTEALNAGQPRDVTADRVDMTTEVLNKHYDHATKEERMERREDYLVDV</sequence>
<evidence type="ECO:0000256" key="1">
    <source>
        <dbReference type="ARBA" id="ARBA00022908"/>
    </source>
</evidence>
<evidence type="ECO:0000259" key="7">
    <source>
        <dbReference type="PROSITE" id="PS51900"/>
    </source>
</evidence>
<evidence type="ECO:0000256" key="4">
    <source>
        <dbReference type="PROSITE-ProRule" id="PRU01248"/>
    </source>
</evidence>
<comment type="caution">
    <text evidence="8">The sequence shown here is derived from an EMBL/GenBank/DDBJ whole genome shotgun (WGS) entry which is preliminary data.</text>
</comment>
<dbReference type="Gene3D" id="1.10.150.130">
    <property type="match status" value="1"/>
</dbReference>
<protein>
    <submittedName>
        <fullName evidence="8">Tyrosine-type recombinase/integrase</fullName>
    </submittedName>
</protein>
<accession>A0A6B0TFT8</accession>
<dbReference type="Proteomes" id="UP000466535">
    <property type="component" value="Unassembled WGS sequence"/>
</dbReference>
<feature type="region of interest" description="Disordered" evidence="5">
    <location>
        <begin position="208"/>
        <end position="230"/>
    </location>
</feature>
<name>A0A6B0TFT8_9EURY</name>
<evidence type="ECO:0000259" key="6">
    <source>
        <dbReference type="PROSITE" id="PS51898"/>
    </source>
</evidence>
<dbReference type="Pfam" id="PF00589">
    <property type="entry name" value="Phage_integrase"/>
    <property type="match status" value="1"/>
</dbReference>
<keyword evidence="3" id="KW-0233">DNA recombination</keyword>
<dbReference type="InterPro" id="IPR044068">
    <property type="entry name" value="CB"/>
</dbReference>
<keyword evidence="1" id="KW-0229">DNA integration</keyword>
<keyword evidence="2 4" id="KW-0238">DNA-binding</keyword>